<comment type="caution">
    <text evidence="1">The sequence shown here is derived from an EMBL/GenBank/DDBJ whole genome shotgun (WGS) entry which is preliminary data.</text>
</comment>
<evidence type="ECO:0000313" key="2">
    <source>
        <dbReference type="Proteomes" id="UP001178507"/>
    </source>
</evidence>
<sequence>MKQLLPVLVSLTCHVGSSYKFKGDPTSNQEWTDVEIAPEGPDPLAEYGPHADLSMALSLVLTNLSNYSGLINSRDVPHNANLTYYFGADPHQDLLVLYDKVQGFYEVLHEVLGENASRYCPYRSQYYMPACIEIAACLVQRDVPKYMPLEAYAPILEQVTRFETIIWEAIKHGLGSEDPSEIGADLDIPQEYICDENDHSHDHPASLLQGDVSQTSAVSSAMHRATRSTHQILAEHAANTSLDHTVQRLEEAWHPVCNALGCDHTNFLDIHLASHRHSMALMQASSTSQLHAHIKSRQKLHLNMVRFTNTHGAAFADRFYRTRKPSGTMRRSLAEP</sequence>
<name>A0AA36I8H0_9DINO</name>
<reference evidence="1" key="1">
    <citation type="submission" date="2023-08" db="EMBL/GenBank/DDBJ databases">
        <authorList>
            <person name="Chen Y."/>
            <person name="Shah S."/>
            <person name="Dougan E. K."/>
            <person name="Thang M."/>
            <person name="Chan C."/>
        </authorList>
    </citation>
    <scope>NUCLEOTIDE SEQUENCE</scope>
</reference>
<protein>
    <submittedName>
        <fullName evidence="1">Uncharacterized protein</fullName>
    </submittedName>
</protein>
<gene>
    <name evidence="1" type="ORF">EVOR1521_LOCUS10189</name>
</gene>
<evidence type="ECO:0000313" key="1">
    <source>
        <dbReference type="EMBL" id="CAJ1382944.1"/>
    </source>
</evidence>
<dbReference type="AlphaFoldDB" id="A0AA36I8H0"/>
<keyword evidence="2" id="KW-1185">Reference proteome</keyword>
<organism evidence="1 2">
    <name type="scientific">Effrenium voratum</name>
    <dbReference type="NCBI Taxonomy" id="2562239"/>
    <lineage>
        <taxon>Eukaryota</taxon>
        <taxon>Sar</taxon>
        <taxon>Alveolata</taxon>
        <taxon>Dinophyceae</taxon>
        <taxon>Suessiales</taxon>
        <taxon>Symbiodiniaceae</taxon>
        <taxon>Effrenium</taxon>
    </lineage>
</organism>
<accession>A0AA36I8H0</accession>
<dbReference type="EMBL" id="CAUJNA010000960">
    <property type="protein sequence ID" value="CAJ1382944.1"/>
    <property type="molecule type" value="Genomic_DNA"/>
</dbReference>
<proteinExistence type="predicted"/>
<dbReference type="Proteomes" id="UP001178507">
    <property type="component" value="Unassembled WGS sequence"/>
</dbReference>